<evidence type="ECO:0000313" key="2">
    <source>
        <dbReference type="Proteomes" id="UP001054837"/>
    </source>
</evidence>
<reference evidence="1 2" key="1">
    <citation type="submission" date="2021-06" db="EMBL/GenBank/DDBJ databases">
        <title>Caerostris darwini draft genome.</title>
        <authorList>
            <person name="Kono N."/>
            <person name="Arakawa K."/>
        </authorList>
    </citation>
    <scope>NUCLEOTIDE SEQUENCE [LARGE SCALE GENOMIC DNA]</scope>
</reference>
<accession>A0AAV4UK03</accession>
<sequence length="103" mass="12288">MKSIKIYSTYLCFLNTLPQSRESHDAGRNRHVYEMDEHYNEIYKDIFDVFMGFEHPSLIARNPMTAGRNRHVNKMDEHYNEIYIDIFDVFMFLNTLPPEPGIP</sequence>
<gene>
    <name evidence="1" type="ORF">CDAR_294431</name>
</gene>
<protein>
    <submittedName>
        <fullName evidence="1">Uncharacterized protein</fullName>
    </submittedName>
</protein>
<dbReference type="EMBL" id="BPLQ01011490">
    <property type="protein sequence ID" value="GIY58252.1"/>
    <property type="molecule type" value="Genomic_DNA"/>
</dbReference>
<organism evidence="1 2">
    <name type="scientific">Caerostris darwini</name>
    <dbReference type="NCBI Taxonomy" id="1538125"/>
    <lineage>
        <taxon>Eukaryota</taxon>
        <taxon>Metazoa</taxon>
        <taxon>Ecdysozoa</taxon>
        <taxon>Arthropoda</taxon>
        <taxon>Chelicerata</taxon>
        <taxon>Arachnida</taxon>
        <taxon>Araneae</taxon>
        <taxon>Araneomorphae</taxon>
        <taxon>Entelegynae</taxon>
        <taxon>Araneoidea</taxon>
        <taxon>Araneidae</taxon>
        <taxon>Caerostris</taxon>
    </lineage>
</organism>
<comment type="caution">
    <text evidence="1">The sequence shown here is derived from an EMBL/GenBank/DDBJ whole genome shotgun (WGS) entry which is preliminary data.</text>
</comment>
<evidence type="ECO:0000313" key="1">
    <source>
        <dbReference type="EMBL" id="GIY58252.1"/>
    </source>
</evidence>
<dbReference type="AlphaFoldDB" id="A0AAV4UK03"/>
<proteinExistence type="predicted"/>
<keyword evidence="2" id="KW-1185">Reference proteome</keyword>
<name>A0AAV4UK03_9ARAC</name>
<dbReference type="Proteomes" id="UP001054837">
    <property type="component" value="Unassembled WGS sequence"/>
</dbReference>